<feature type="transmembrane region" description="Helical" evidence="1">
    <location>
        <begin position="168"/>
        <end position="188"/>
    </location>
</feature>
<name>A0ABN3A4H7_9ACTN</name>
<feature type="transmembrane region" description="Helical" evidence="1">
    <location>
        <begin position="85"/>
        <end position="109"/>
    </location>
</feature>
<proteinExistence type="predicted"/>
<feature type="transmembrane region" description="Helical" evidence="1">
    <location>
        <begin position="53"/>
        <end position="73"/>
    </location>
</feature>
<comment type="caution">
    <text evidence="2">The sequence shown here is derived from an EMBL/GenBank/DDBJ whole genome shotgun (WGS) entry which is preliminary data.</text>
</comment>
<evidence type="ECO:0000256" key="1">
    <source>
        <dbReference type="SAM" id="Phobius"/>
    </source>
</evidence>
<keyword evidence="1" id="KW-1133">Transmembrane helix</keyword>
<feature type="transmembrane region" description="Helical" evidence="1">
    <location>
        <begin position="115"/>
        <end position="136"/>
    </location>
</feature>
<sequence>MDDTRLAQVGGACAVVGGCAWTAASIMHASQPRGCVGSECDYLPMRSASTGTAVLVALAAAMMIACGTTLMLLVRRRNELGRTGVLGAAACGFGIGALALAAGVQALAYDGDFPWMPAFVGPGVAALVVGLALVAWTVLRSRVVPTWAGIGLLIGAVLLLGTNEQTTAVLLAVPFGVAWLATGAALLLRRPEGAPAAPGPAVRA</sequence>
<keyword evidence="1" id="KW-0472">Membrane</keyword>
<accession>A0ABN3A4H7</accession>
<protein>
    <recommendedName>
        <fullName evidence="4">DUF998 domain-containing protein</fullName>
    </recommendedName>
</protein>
<dbReference type="RefSeq" id="WP_344156293.1">
    <property type="nucleotide sequence ID" value="NZ_BAAAQR010000014.1"/>
</dbReference>
<dbReference type="Proteomes" id="UP001501771">
    <property type="component" value="Unassembled WGS sequence"/>
</dbReference>
<feature type="transmembrane region" description="Helical" evidence="1">
    <location>
        <begin position="143"/>
        <end position="162"/>
    </location>
</feature>
<evidence type="ECO:0000313" key="2">
    <source>
        <dbReference type="EMBL" id="GAA2153729.1"/>
    </source>
</evidence>
<keyword evidence="1" id="KW-0812">Transmembrane</keyword>
<dbReference type="EMBL" id="BAAAQR010000014">
    <property type="protein sequence ID" value="GAA2153729.1"/>
    <property type="molecule type" value="Genomic_DNA"/>
</dbReference>
<evidence type="ECO:0008006" key="4">
    <source>
        <dbReference type="Google" id="ProtNLM"/>
    </source>
</evidence>
<keyword evidence="3" id="KW-1185">Reference proteome</keyword>
<organism evidence="2 3">
    <name type="scientific">Nocardioides koreensis</name>
    <dbReference type="NCBI Taxonomy" id="433651"/>
    <lineage>
        <taxon>Bacteria</taxon>
        <taxon>Bacillati</taxon>
        <taxon>Actinomycetota</taxon>
        <taxon>Actinomycetes</taxon>
        <taxon>Propionibacteriales</taxon>
        <taxon>Nocardioidaceae</taxon>
        <taxon>Nocardioides</taxon>
    </lineage>
</organism>
<reference evidence="2 3" key="1">
    <citation type="journal article" date="2019" name="Int. J. Syst. Evol. Microbiol.">
        <title>The Global Catalogue of Microorganisms (GCM) 10K type strain sequencing project: providing services to taxonomists for standard genome sequencing and annotation.</title>
        <authorList>
            <consortium name="The Broad Institute Genomics Platform"/>
            <consortium name="The Broad Institute Genome Sequencing Center for Infectious Disease"/>
            <person name="Wu L."/>
            <person name="Ma J."/>
        </authorList>
    </citation>
    <scope>NUCLEOTIDE SEQUENCE [LARGE SCALE GENOMIC DNA]</scope>
    <source>
        <strain evidence="2 3">JCM 16022</strain>
    </source>
</reference>
<dbReference type="PROSITE" id="PS51257">
    <property type="entry name" value="PROKAR_LIPOPROTEIN"/>
    <property type="match status" value="1"/>
</dbReference>
<evidence type="ECO:0000313" key="3">
    <source>
        <dbReference type="Proteomes" id="UP001501771"/>
    </source>
</evidence>
<gene>
    <name evidence="2" type="ORF">GCM10009844_38580</name>
</gene>